<dbReference type="CDD" id="cd16143">
    <property type="entry name" value="ARS_like"/>
    <property type="match status" value="1"/>
</dbReference>
<keyword evidence="6" id="KW-1185">Reference proteome</keyword>
<keyword evidence="3" id="KW-0732">Signal</keyword>
<dbReference type="InterPro" id="IPR017850">
    <property type="entry name" value="Alkaline_phosphatase_core_sf"/>
</dbReference>
<comment type="similarity">
    <text evidence="1">Belongs to the sulfatase family.</text>
</comment>
<dbReference type="InterPro" id="IPR000917">
    <property type="entry name" value="Sulfatase_N"/>
</dbReference>
<protein>
    <submittedName>
        <fullName evidence="5">Arylsulfatase</fullName>
    </submittedName>
</protein>
<dbReference type="InterPro" id="IPR024607">
    <property type="entry name" value="Sulfatase_CS"/>
</dbReference>
<evidence type="ECO:0000259" key="4">
    <source>
        <dbReference type="Pfam" id="PF00884"/>
    </source>
</evidence>
<evidence type="ECO:0000256" key="3">
    <source>
        <dbReference type="SAM" id="SignalP"/>
    </source>
</evidence>
<dbReference type="PANTHER" id="PTHR43751">
    <property type="entry name" value="SULFATASE"/>
    <property type="match status" value="1"/>
</dbReference>
<dbReference type="Gene3D" id="3.30.1120.10">
    <property type="match status" value="1"/>
</dbReference>
<proteinExistence type="inferred from homology"/>
<dbReference type="Gene3D" id="3.40.720.10">
    <property type="entry name" value="Alkaline Phosphatase, subunit A"/>
    <property type="match status" value="1"/>
</dbReference>
<dbReference type="PROSITE" id="PS00149">
    <property type="entry name" value="SULFATASE_2"/>
    <property type="match status" value="1"/>
</dbReference>
<organism evidence="5 6">
    <name type="scientific">Runella salmonicolor</name>
    <dbReference type="NCBI Taxonomy" id="2950278"/>
    <lineage>
        <taxon>Bacteria</taxon>
        <taxon>Pseudomonadati</taxon>
        <taxon>Bacteroidota</taxon>
        <taxon>Cytophagia</taxon>
        <taxon>Cytophagales</taxon>
        <taxon>Spirosomataceae</taxon>
        <taxon>Runella</taxon>
    </lineage>
</organism>
<evidence type="ECO:0000256" key="1">
    <source>
        <dbReference type="ARBA" id="ARBA00008779"/>
    </source>
</evidence>
<dbReference type="PROSITE" id="PS00523">
    <property type="entry name" value="SULFATASE_1"/>
    <property type="match status" value="1"/>
</dbReference>
<dbReference type="SUPFAM" id="SSF53649">
    <property type="entry name" value="Alkaline phosphatase-like"/>
    <property type="match status" value="1"/>
</dbReference>
<gene>
    <name evidence="5" type="ORF">NCI00_04415</name>
</gene>
<dbReference type="RefSeq" id="WP_253525403.1">
    <property type="nucleotide sequence ID" value="NZ_JAMZEL010000001.1"/>
</dbReference>
<evidence type="ECO:0000313" key="6">
    <source>
        <dbReference type="Proteomes" id="UP001204772"/>
    </source>
</evidence>
<reference evidence="5 6" key="1">
    <citation type="submission" date="2022-06" db="EMBL/GenBank/DDBJ databases">
        <title>Runella sp. S5 genome sequencing.</title>
        <authorList>
            <person name="Park S."/>
        </authorList>
    </citation>
    <scope>NUCLEOTIDE SEQUENCE [LARGE SCALE GENOMIC DNA]</scope>
    <source>
        <strain evidence="5 6">S5</strain>
    </source>
</reference>
<keyword evidence="2" id="KW-0378">Hydrolase</keyword>
<dbReference type="PANTHER" id="PTHR43751:SF6">
    <property type="entry name" value="N-ACETYLGALACTOSAMINE-6-O-SULFATASE"/>
    <property type="match status" value="1"/>
</dbReference>
<dbReference type="Pfam" id="PF00884">
    <property type="entry name" value="Sulfatase"/>
    <property type="match status" value="1"/>
</dbReference>
<dbReference type="EMBL" id="JAMZEL010000001">
    <property type="protein sequence ID" value="MCP1381652.1"/>
    <property type="molecule type" value="Genomic_DNA"/>
</dbReference>
<feature type="chain" id="PRO_5046034699" evidence="3">
    <location>
        <begin position="26"/>
        <end position="509"/>
    </location>
</feature>
<evidence type="ECO:0000313" key="5">
    <source>
        <dbReference type="EMBL" id="MCP1381652.1"/>
    </source>
</evidence>
<feature type="signal peptide" evidence="3">
    <location>
        <begin position="1"/>
        <end position="25"/>
    </location>
</feature>
<evidence type="ECO:0000256" key="2">
    <source>
        <dbReference type="ARBA" id="ARBA00022801"/>
    </source>
</evidence>
<name>A0ABT1FIQ6_9BACT</name>
<feature type="domain" description="Sulfatase N-terminal" evidence="4">
    <location>
        <begin position="30"/>
        <end position="396"/>
    </location>
</feature>
<dbReference type="InterPro" id="IPR052701">
    <property type="entry name" value="GAG_Ulvan_Degrading_Sulfatases"/>
</dbReference>
<accession>A0ABT1FIQ6</accession>
<comment type="caution">
    <text evidence="5">The sequence shown here is derived from an EMBL/GenBank/DDBJ whole genome shotgun (WGS) entry which is preliminary data.</text>
</comment>
<dbReference type="Proteomes" id="UP001204772">
    <property type="component" value="Unassembled WGS sequence"/>
</dbReference>
<sequence>MNPLKKLSLLIAFVAFSIQITKAQATLQKPNIILIYVDDLGYGDIGVNGAVGVKTPNIDFLAKNGVNFSDAHCSASTCTPSRYSLLTGSHAFRSQAAILQGDAPLLINPKQGSLASMLKKAGYATGVVGKWHLGLGNGTLDWNQEISPGPREIGFDYSFLIPATGDRVPCVFVENQKVVGLDPNDPMKVSYGERIEGGYPIGTENPDLLRVDADTQHKNAVINGVSRIGFMSGGKKALWTDEDFPFVLTQKATSFIEKNKTKPFFLFYAYHDIHVPRLPHQKFQGKSSMGARGDVIAQMDWCTGEIMKKLKAEGLDKNTMIIFTSDNGPILQDGYADKAAEMVGNHKPAGIYTGTKYSIYEGGNRVPTIVYWNGTVKPKKSAALLSQIDLYASLAAFLKQEIPAGDAPDSQNFMDSWLGKSNKGREYLLEEGFTYALRKGDWKYIKPTKSNGADWMKNKQIDSGHRIEKRLFNLKTDIKETKNLAAEHPDILKELEQKLNDIITSKIQH</sequence>